<dbReference type="EnsemblPlants" id="AVESA.00010b.r2.6CG1117400.2">
    <property type="protein sequence ID" value="AVESA.00010b.r2.6CG1117400.2.CDS"/>
    <property type="gene ID" value="AVESA.00010b.r2.6CG1117400"/>
</dbReference>
<reference evidence="1" key="1">
    <citation type="submission" date="2021-05" db="EMBL/GenBank/DDBJ databases">
        <authorList>
            <person name="Scholz U."/>
            <person name="Mascher M."/>
            <person name="Fiebig A."/>
        </authorList>
    </citation>
    <scope>NUCLEOTIDE SEQUENCE [LARGE SCALE GENOMIC DNA]</scope>
</reference>
<evidence type="ECO:0000313" key="1">
    <source>
        <dbReference type="EnsemblPlants" id="AVESA.00010b.r2.6CG1117400.2.CDS"/>
    </source>
</evidence>
<organism evidence="1 2">
    <name type="scientific">Avena sativa</name>
    <name type="common">Oat</name>
    <dbReference type="NCBI Taxonomy" id="4498"/>
    <lineage>
        <taxon>Eukaryota</taxon>
        <taxon>Viridiplantae</taxon>
        <taxon>Streptophyta</taxon>
        <taxon>Embryophyta</taxon>
        <taxon>Tracheophyta</taxon>
        <taxon>Spermatophyta</taxon>
        <taxon>Magnoliopsida</taxon>
        <taxon>Liliopsida</taxon>
        <taxon>Poales</taxon>
        <taxon>Poaceae</taxon>
        <taxon>BOP clade</taxon>
        <taxon>Pooideae</taxon>
        <taxon>Poodae</taxon>
        <taxon>Poeae</taxon>
        <taxon>Poeae Chloroplast Group 1 (Aveneae type)</taxon>
        <taxon>Aveninae</taxon>
        <taxon>Avena</taxon>
    </lineage>
</organism>
<evidence type="ECO:0000313" key="2">
    <source>
        <dbReference type="Proteomes" id="UP001732700"/>
    </source>
</evidence>
<dbReference type="Proteomes" id="UP001732700">
    <property type="component" value="Chromosome 6C"/>
</dbReference>
<accession>A0ACD5Z2G1</accession>
<reference evidence="1" key="2">
    <citation type="submission" date="2025-09" db="UniProtKB">
        <authorList>
            <consortium name="EnsemblPlants"/>
        </authorList>
    </citation>
    <scope>IDENTIFICATION</scope>
</reference>
<protein>
    <submittedName>
        <fullName evidence="1">Uncharacterized protein</fullName>
    </submittedName>
</protein>
<proteinExistence type="predicted"/>
<keyword evidence="2" id="KW-1185">Reference proteome</keyword>
<name>A0ACD5Z2G1_AVESA</name>
<sequence length="410" mass="47024">MDPGEIPQGVDPVPCTPCVDDKRLRYSAMSSVPVLKVLDDDNLLIEVLVRVGFPTTLVRAALVCKRWFHHASDRAFIRRFRKLHPPRLLGFYHDSESWMDPPPFVPMVPQHPELASVIRRIARYHFGVHDAIRIKNCRNGNIFTTLYNYQAPFSMKMHSPLCPGRGKTFIPLPHSHVCNPFSHDNKILSREDGDGGFSHFYVFMKSDMMTTVFTVHVYKLQDGAWCKHTSVTTKLTGRPRWELKAVVVDNKIYLVADPRDIIVLDMMNSGFSRIQLPQGVEHDSPEIGLSRADDASDVYLIDAKELQLHIWLHKGGNWLSVNTICLRMLDHTLEEKHSAHVKISVLGDNAEFVLLKMGRCTFYLDIKSRILHKVHERTGGSWLPIYFYPFMMIWPPTFPTLKDDLARNAT</sequence>